<proteinExistence type="predicted"/>
<dbReference type="Proteomes" id="UP000662466">
    <property type="component" value="Unassembled WGS sequence"/>
</dbReference>
<comment type="caution">
    <text evidence="1">The sequence shown here is derived from an EMBL/GenBank/DDBJ whole genome shotgun (WGS) entry which is preliminary data.</text>
</comment>
<dbReference type="SUPFAM" id="SSF48403">
    <property type="entry name" value="Ankyrin repeat"/>
    <property type="match status" value="1"/>
</dbReference>
<dbReference type="Gene3D" id="1.25.40.20">
    <property type="entry name" value="Ankyrin repeat-containing domain"/>
    <property type="match status" value="1"/>
</dbReference>
<evidence type="ECO:0000313" key="3">
    <source>
        <dbReference type="Proteomes" id="UP000630445"/>
    </source>
</evidence>
<gene>
    <name evidence="1" type="ORF">CNMCM5793_007590</name>
    <name evidence="2" type="ORF">CNMCM6106_008793</name>
</gene>
<dbReference type="OrthoDB" id="426293at2759"/>
<dbReference type="InterPro" id="IPR036770">
    <property type="entry name" value="Ankyrin_rpt-contain_sf"/>
</dbReference>
<name>A0A8H6P6C1_9EURO</name>
<evidence type="ECO:0000313" key="2">
    <source>
        <dbReference type="EMBL" id="KAF7161645.1"/>
    </source>
</evidence>
<protein>
    <recommendedName>
        <fullName evidence="4">Ankyrin repeat protein</fullName>
    </recommendedName>
</protein>
<organism evidence="1 3">
    <name type="scientific">Aspergillus hiratsukae</name>
    <dbReference type="NCBI Taxonomy" id="1194566"/>
    <lineage>
        <taxon>Eukaryota</taxon>
        <taxon>Fungi</taxon>
        <taxon>Dikarya</taxon>
        <taxon>Ascomycota</taxon>
        <taxon>Pezizomycotina</taxon>
        <taxon>Eurotiomycetes</taxon>
        <taxon>Eurotiomycetidae</taxon>
        <taxon>Eurotiales</taxon>
        <taxon>Aspergillaceae</taxon>
        <taxon>Aspergillus</taxon>
        <taxon>Aspergillus subgen. Fumigati</taxon>
    </lineage>
</organism>
<keyword evidence="3" id="KW-1185">Reference proteome</keyword>
<dbReference type="EMBL" id="JACBAD010002074">
    <property type="protein sequence ID" value="KAF7118189.1"/>
    <property type="molecule type" value="Genomic_DNA"/>
</dbReference>
<accession>A0A8H6P6C1</accession>
<dbReference type="AlphaFoldDB" id="A0A8H6P6C1"/>
<evidence type="ECO:0000313" key="1">
    <source>
        <dbReference type="EMBL" id="KAF7118189.1"/>
    </source>
</evidence>
<dbReference type="Proteomes" id="UP000630445">
    <property type="component" value="Unassembled WGS sequence"/>
</dbReference>
<reference evidence="1" key="1">
    <citation type="submission" date="2020-06" db="EMBL/GenBank/DDBJ databases">
        <title>Draft genome sequences of strains closely related to Aspergillus parafelis and Aspergillus hiratsukae.</title>
        <authorList>
            <person name="Dos Santos R.A.C."/>
            <person name="Rivero-Menendez O."/>
            <person name="Steenwyk J.L."/>
            <person name="Mead M.E."/>
            <person name="Goldman G.H."/>
            <person name="Alastruey-Izquierdo A."/>
            <person name="Rokas A."/>
        </authorList>
    </citation>
    <scope>NUCLEOTIDE SEQUENCE</scope>
    <source>
        <strain evidence="1">CNM-CM5793</strain>
        <strain evidence="2">CNM-CM6106</strain>
    </source>
</reference>
<evidence type="ECO:0008006" key="4">
    <source>
        <dbReference type="Google" id="ProtNLM"/>
    </source>
</evidence>
<sequence>MATIPASYVPPPSFTPRSVEHYPPKEVTPPANASASGDFDTVQRILGSYLADRSPENYTTQEFWPVLLTAIAYDRPEIVSYLLDVGIPLALVHVQQAIETKSAAIFDVFLRHGWNINEPLSETQPPALAFVVEDWDITNWFLDHGADPNAACRLDLTPMSFAVQRAPLQTIRLLFHRGGDIARGQLVHHAIERDNNVLEVPQLLLQKDVSLNARMKVQIPQSETPKDGRQLIAQGDIIILKL</sequence>
<dbReference type="EMBL" id="JACBAF010002243">
    <property type="protein sequence ID" value="KAF7161645.1"/>
    <property type="molecule type" value="Genomic_DNA"/>
</dbReference>